<evidence type="ECO:0000313" key="3">
    <source>
        <dbReference type="EMBL" id="PSS15195.1"/>
    </source>
</evidence>
<evidence type="ECO:0000256" key="2">
    <source>
        <dbReference type="SAM" id="Phobius"/>
    </source>
</evidence>
<dbReference type="CDD" id="cd12087">
    <property type="entry name" value="TM_EGFR-like"/>
    <property type="match status" value="1"/>
</dbReference>
<dbReference type="RefSeq" id="XP_024719794.1">
    <property type="nucleotide sequence ID" value="XM_024868256.1"/>
</dbReference>
<evidence type="ECO:0000256" key="1">
    <source>
        <dbReference type="SAM" id="MobiDB-lite"/>
    </source>
</evidence>
<sequence>MQEPQGHTGLSPGAIAGIVIGVISVVTLAAIGVFVCYKRQYQTKHKRALETTIAMGSVPPGTCRTGAQFSESNRNKNEVSASVFPPHNHETTRVWDDWIAQTSPRPPPGEIIDQSVFIHNTPTPQHTTPPWMTSRGPAALDRNSTQSNAQVSRITDIASSASPMELELAQDAQRGRVQDIMGPTSGPLAGPAGSVSPPASPPARSRNLLQRQRVSDTTPISISQPPSPTPDFTRRSTLDELFISPTSPTGGHGAGDDDLYSAD</sequence>
<feature type="transmembrane region" description="Helical" evidence="2">
    <location>
        <begin position="14"/>
        <end position="37"/>
    </location>
</feature>
<organism evidence="3 4">
    <name type="scientific">Amorphotheca resinae ATCC 22711</name>
    <dbReference type="NCBI Taxonomy" id="857342"/>
    <lineage>
        <taxon>Eukaryota</taxon>
        <taxon>Fungi</taxon>
        <taxon>Dikarya</taxon>
        <taxon>Ascomycota</taxon>
        <taxon>Pezizomycotina</taxon>
        <taxon>Leotiomycetes</taxon>
        <taxon>Helotiales</taxon>
        <taxon>Amorphothecaceae</taxon>
        <taxon>Amorphotheca</taxon>
    </lineage>
</organism>
<dbReference type="InParanoid" id="A0A2T3AYN9"/>
<accession>A0A2T3AYN9</accession>
<name>A0A2T3AYN9_AMORE</name>
<reference evidence="3 4" key="1">
    <citation type="journal article" date="2018" name="New Phytol.">
        <title>Comparative genomics and transcriptomics depict ericoid mycorrhizal fungi as versatile saprotrophs and plant mutualists.</title>
        <authorList>
            <person name="Martino E."/>
            <person name="Morin E."/>
            <person name="Grelet G.A."/>
            <person name="Kuo A."/>
            <person name="Kohler A."/>
            <person name="Daghino S."/>
            <person name="Barry K.W."/>
            <person name="Cichocki N."/>
            <person name="Clum A."/>
            <person name="Dockter R.B."/>
            <person name="Hainaut M."/>
            <person name="Kuo R.C."/>
            <person name="LaButti K."/>
            <person name="Lindahl B.D."/>
            <person name="Lindquist E.A."/>
            <person name="Lipzen A."/>
            <person name="Khouja H.R."/>
            <person name="Magnuson J."/>
            <person name="Murat C."/>
            <person name="Ohm R.A."/>
            <person name="Singer S.W."/>
            <person name="Spatafora J.W."/>
            <person name="Wang M."/>
            <person name="Veneault-Fourrey C."/>
            <person name="Henrissat B."/>
            <person name="Grigoriev I.V."/>
            <person name="Martin F.M."/>
            <person name="Perotto S."/>
        </authorList>
    </citation>
    <scope>NUCLEOTIDE SEQUENCE [LARGE SCALE GENOMIC DNA]</scope>
    <source>
        <strain evidence="3 4">ATCC 22711</strain>
    </source>
</reference>
<feature type="compositionally biased region" description="Low complexity" evidence="1">
    <location>
        <begin position="215"/>
        <end position="224"/>
    </location>
</feature>
<feature type="region of interest" description="Disordered" evidence="1">
    <location>
        <begin position="178"/>
        <end position="263"/>
    </location>
</feature>
<dbReference type="EMBL" id="KZ679013">
    <property type="protein sequence ID" value="PSS15195.1"/>
    <property type="molecule type" value="Genomic_DNA"/>
</dbReference>
<dbReference type="GeneID" id="36576337"/>
<keyword evidence="2" id="KW-0812">Transmembrane</keyword>
<dbReference type="Proteomes" id="UP000241818">
    <property type="component" value="Unassembled WGS sequence"/>
</dbReference>
<feature type="compositionally biased region" description="Low complexity" evidence="1">
    <location>
        <begin position="185"/>
        <end position="197"/>
    </location>
</feature>
<keyword evidence="4" id="KW-1185">Reference proteome</keyword>
<keyword evidence="2" id="KW-0472">Membrane</keyword>
<proteinExistence type="predicted"/>
<protein>
    <submittedName>
        <fullName evidence="3">Uncharacterized protein</fullName>
    </submittedName>
</protein>
<keyword evidence="2" id="KW-1133">Transmembrane helix</keyword>
<evidence type="ECO:0000313" key="4">
    <source>
        <dbReference type="Proteomes" id="UP000241818"/>
    </source>
</evidence>
<dbReference type="AlphaFoldDB" id="A0A2T3AYN9"/>
<gene>
    <name evidence="3" type="ORF">M430DRAFT_51818</name>
</gene>